<keyword evidence="1" id="KW-0472">Membrane</keyword>
<accession>A0A366HVE9</accession>
<gene>
    <name evidence="3" type="ORF">DES53_101331</name>
</gene>
<comment type="caution">
    <text evidence="3">The sequence shown here is derived from an EMBL/GenBank/DDBJ whole genome shotgun (WGS) entry which is preliminary data.</text>
</comment>
<keyword evidence="1" id="KW-0812">Transmembrane</keyword>
<reference evidence="3 4" key="1">
    <citation type="submission" date="2018-06" db="EMBL/GenBank/DDBJ databases">
        <title>Genomic Encyclopedia of Type Strains, Phase IV (KMG-IV): sequencing the most valuable type-strain genomes for metagenomic binning, comparative biology and taxonomic classification.</title>
        <authorList>
            <person name="Goeker M."/>
        </authorList>
    </citation>
    <scope>NUCLEOTIDE SEQUENCE [LARGE SCALE GENOMIC DNA]</scope>
    <source>
        <strain evidence="3 4">DSM 25532</strain>
    </source>
</reference>
<keyword evidence="4" id="KW-1185">Reference proteome</keyword>
<feature type="domain" description="YdbS-like PH" evidence="2">
    <location>
        <begin position="72"/>
        <end position="147"/>
    </location>
</feature>
<organism evidence="3 4">
    <name type="scientific">Roseimicrobium gellanilyticum</name>
    <dbReference type="NCBI Taxonomy" id="748857"/>
    <lineage>
        <taxon>Bacteria</taxon>
        <taxon>Pseudomonadati</taxon>
        <taxon>Verrucomicrobiota</taxon>
        <taxon>Verrucomicrobiia</taxon>
        <taxon>Verrucomicrobiales</taxon>
        <taxon>Verrucomicrobiaceae</taxon>
        <taxon>Roseimicrobium</taxon>
    </lineage>
</organism>
<dbReference type="AlphaFoldDB" id="A0A366HVE9"/>
<feature type="transmembrane region" description="Helical" evidence="1">
    <location>
        <begin position="29"/>
        <end position="62"/>
    </location>
</feature>
<evidence type="ECO:0000256" key="1">
    <source>
        <dbReference type="SAM" id="Phobius"/>
    </source>
</evidence>
<dbReference type="EMBL" id="QNRR01000001">
    <property type="protein sequence ID" value="RBP47534.1"/>
    <property type="molecule type" value="Genomic_DNA"/>
</dbReference>
<evidence type="ECO:0000313" key="4">
    <source>
        <dbReference type="Proteomes" id="UP000253426"/>
    </source>
</evidence>
<name>A0A366HVE9_9BACT</name>
<protein>
    <submittedName>
        <fullName evidence="3">PH (Pleckstrin Homology) domain-containing protein</fullName>
    </submittedName>
</protein>
<keyword evidence="1" id="KW-1133">Transmembrane helix</keyword>
<evidence type="ECO:0000313" key="3">
    <source>
        <dbReference type="EMBL" id="RBP47534.1"/>
    </source>
</evidence>
<dbReference type="Proteomes" id="UP000253426">
    <property type="component" value="Unassembled WGS sequence"/>
</dbReference>
<sequence>MPVEDASPTPPATQETVLWSGHSSQWVHFWWYLFCVLLAIAAAVGALFTAGLSLVGLLIPLLMWIGRWWMTRTTKYELTSQRLRKTSGILNRTLDELELYRVKDYSVEMPLLMRIFGLGNIRLVTSDATTPVVDIPAIKDAMEVRELLRTAVQAERDRKRVRELDVDGPGGAIP</sequence>
<dbReference type="PANTHER" id="PTHR37938:SF1">
    <property type="entry name" value="BLL0215 PROTEIN"/>
    <property type="match status" value="1"/>
</dbReference>
<dbReference type="Pfam" id="PF03703">
    <property type="entry name" value="bPH_2"/>
    <property type="match status" value="1"/>
</dbReference>
<dbReference type="InterPro" id="IPR005182">
    <property type="entry name" value="YdbS-like_PH"/>
</dbReference>
<evidence type="ECO:0000259" key="2">
    <source>
        <dbReference type="Pfam" id="PF03703"/>
    </source>
</evidence>
<dbReference type="PANTHER" id="PTHR37938">
    <property type="entry name" value="BLL0215 PROTEIN"/>
    <property type="match status" value="1"/>
</dbReference>
<dbReference type="RefSeq" id="WP_170156777.1">
    <property type="nucleotide sequence ID" value="NZ_QNRR01000001.1"/>
</dbReference>
<proteinExistence type="predicted"/>